<dbReference type="AlphaFoldDB" id="A0ABD5IVM0"/>
<dbReference type="RefSeq" id="WP_080860285.1">
    <property type="nucleotide sequence ID" value="NZ_JAHSSG010000011.1"/>
</dbReference>
<organism evidence="1 2">
    <name type="scientific">Anoxybacteroides rupiense</name>
    <dbReference type="NCBI Taxonomy" id="311460"/>
    <lineage>
        <taxon>Bacteria</taxon>
        <taxon>Bacillati</taxon>
        <taxon>Bacillota</taxon>
        <taxon>Bacilli</taxon>
        <taxon>Bacillales</taxon>
        <taxon>Anoxybacillaceae</taxon>
        <taxon>Anoxybacteroides</taxon>
    </lineage>
</organism>
<reference evidence="1 2" key="1">
    <citation type="submission" date="2023-03" db="EMBL/GenBank/DDBJ databases">
        <title>Bacillus Genome Sequencing.</title>
        <authorList>
            <person name="Dunlap C."/>
        </authorList>
    </citation>
    <scope>NUCLEOTIDE SEQUENCE [LARGE SCALE GENOMIC DNA]</scope>
    <source>
        <strain evidence="1 2">NRS-38</strain>
    </source>
</reference>
<protein>
    <submittedName>
        <fullName evidence="1">DUF6470 family protein</fullName>
    </submittedName>
</protein>
<dbReference type="EMBL" id="JARTLI010000011">
    <property type="protein sequence ID" value="MED5051724.1"/>
    <property type="molecule type" value="Genomic_DNA"/>
</dbReference>
<accession>A0ABD5IVM0</accession>
<evidence type="ECO:0000313" key="1">
    <source>
        <dbReference type="EMBL" id="MED5051724.1"/>
    </source>
</evidence>
<name>A0ABD5IVM0_9BACL</name>
<evidence type="ECO:0000313" key="2">
    <source>
        <dbReference type="Proteomes" id="UP001339962"/>
    </source>
</evidence>
<dbReference type="Pfam" id="PF20074">
    <property type="entry name" value="DUF6470"/>
    <property type="match status" value="1"/>
</dbReference>
<proteinExistence type="predicted"/>
<dbReference type="InterPro" id="IPR045527">
    <property type="entry name" value="DUF6470"/>
</dbReference>
<sequence>MQLPQIRLQSTVARISIATTPPVQEIEQPPAELEIRQPPAQLQIETTPGKLTIDQTKAWEDMDLKHIFRRIEEFAEQGYQDWLAGMARLSEQGDELMRIEDGGNPIADQAKENSEPPMYEFNIGWIPSLFSVKTNYEPAKVHIDVQTRRPMIQAKPNPPLLRYTPGKVEIDLAQRPTLKIDVVNLKLANANQFETSI</sequence>
<gene>
    <name evidence="1" type="ORF">P9850_07630</name>
</gene>
<dbReference type="Proteomes" id="UP001339962">
    <property type="component" value="Unassembled WGS sequence"/>
</dbReference>
<comment type="caution">
    <text evidence="1">The sequence shown here is derived from an EMBL/GenBank/DDBJ whole genome shotgun (WGS) entry which is preliminary data.</text>
</comment>